<accession>A0A4Z0QIW4</accession>
<dbReference type="InterPro" id="IPR029058">
    <property type="entry name" value="AB_hydrolase_fold"/>
</dbReference>
<comment type="caution">
    <text evidence="3">The sequence shown here is derived from an EMBL/GenBank/DDBJ whole genome shotgun (WGS) entry which is preliminary data.</text>
</comment>
<name>A0A4Z0QIW4_9BACT</name>
<dbReference type="RefSeq" id="WP_135394725.1">
    <property type="nucleotide sequence ID" value="NZ_SRMB01000001.1"/>
</dbReference>
<dbReference type="EMBL" id="SRMB01000001">
    <property type="protein sequence ID" value="TGE29920.1"/>
    <property type="molecule type" value="Genomic_DNA"/>
</dbReference>
<keyword evidence="4" id="KW-1185">Reference proteome</keyword>
<protein>
    <submittedName>
        <fullName evidence="3">Alpha/beta hydrolase</fullName>
    </submittedName>
</protein>
<dbReference type="InterPro" id="IPR000073">
    <property type="entry name" value="AB_hydrolase_1"/>
</dbReference>
<dbReference type="SUPFAM" id="SSF53474">
    <property type="entry name" value="alpha/beta-Hydrolases"/>
    <property type="match status" value="1"/>
</dbReference>
<evidence type="ECO:0000256" key="1">
    <source>
        <dbReference type="ARBA" id="ARBA00008645"/>
    </source>
</evidence>
<evidence type="ECO:0000313" key="3">
    <source>
        <dbReference type="EMBL" id="TGE29920.1"/>
    </source>
</evidence>
<keyword evidence="3" id="KW-0378">Hydrolase</keyword>
<dbReference type="Pfam" id="PF12697">
    <property type="entry name" value="Abhydrolase_6"/>
    <property type="match status" value="1"/>
</dbReference>
<reference evidence="3 4" key="1">
    <citation type="submission" date="2019-04" db="EMBL/GenBank/DDBJ databases">
        <authorList>
            <person name="Feng G."/>
            <person name="Zhang J."/>
            <person name="Zhu H."/>
        </authorList>
    </citation>
    <scope>NUCLEOTIDE SEQUENCE [LARGE SCALE GENOMIC DNA]</scope>
    <source>
        <strain evidence="3 4">9PBR-1</strain>
    </source>
</reference>
<dbReference type="PRINTS" id="PR00111">
    <property type="entry name" value="ABHYDROLASE"/>
</dbReference>
<dbReference type="PANTHER" id="PTHR43039">
    <property type="entry name" value="ESTERASE-RELATED"/>
    <property type="match status" value="1"/>
</dbReference>
<evidence type="ECO:0000313" key="4">
    <source>
        <dbReference type="Proteomes" id="UP000298471"/>
    </source>
</evidence>
<dbReference type="OrthoDB" id="9780932at2"/>
<dbReference type="Proteomes" id="UP000298471">
    <property type="component" value="Unassembled WGS sequence"/>
</dbReference>
<gene>
    <name evidence="3" type="ORF">E5K02_10805</name>
</gene>
<dbReference type="GO" id="GO:0016787">
    <property type="term" value="F:hydrolase activity"/>
    <property type="evidence" value="ECO:0007669"/>
    <property type="project" value="UniProtKB-KW"/>
</dbReference>
<feature type="domain" description="AB hydrolase-1" evidence="2">
    <location>
        <begin position="19"/>
        <end position="258"/>
    </location>
</feature>
<proteinExistence type="inferred from homology"/>
<organism evidence="3 4">
    <name type="scientific">Hymenobacter metallicola</name>
    <dbReference type="NCBI Taxonomy" id="2563114"/>
    <lineage>
        <taxon>Bacteria</taxon>
        <taxon>Pseudomonadati</taxon>
        <taxon>Bacteroidota</taxon>
        <taxon>Cytophagia</taxon>
        <taxon>Cytophagales</taxon>
        <taxon>Hymenobacteraceae</taxon>
        <taxon>Hymenobacter</taxon>
    </lineage>
</organism>
<evidence type="ECO:0000259" key="2">
    <source>
        <dbReference type="Pfam" id="PF12697"/>
    </source>
</evidence>
<sequence>MTTLQRNNVRVLGQGPRPIVFVNGFGCDQSMWRYLIPAFADSRQFTLVLYDHVGAGQSVAEAYKPSRYSSLEGYAQDLLEICHELHLTAVTLIGHSVGGMIGTLAAIAEPALFQQLLLLCPSPCYVNETDYHGGFDRADLEAMLTFMETDYVGWADTFGPFIMGAPDRPSLAAELIHSLCQTNPAIARQFARVTFLSDNRADVARLQHPCLLVQCEQDLIAPLEVGTYLQEVIPGAKLVTLPIAGHCPQLSAPIHTLNAIEDFLAV</sequence>
<dbReference type="AlphaFoldDB" id="A0A4Z0QIW4"/>
<dbReference type="Gene3D" id="3.40.50.1820">
    <property type="entry name" value="alpha/beta hydrolase"/>
    <property type="match status" value="1"/>
</dbReference>
<comment type="similarity">
    <text evidence="1">Belongs to the AB hydrolase superfamily.</text>
</comment>